<name>A0A9P7VFS8_9AGAR</name>
<dbReference type="EMBL" id="MU250550">
    <property type="protein sequence ID" value="KAG7442532.1"/>
    <property type="molecule type" value="Genomic_DNA"/>
</dbReference>
<proteinExistence type="predicted"/>
<reference evidence="1" key="1">
    <citation type="submission" date="2020-11" db="EMBL/GenBank/DDBJ databases">
        <title>Adaptations for nitrogen fixation in a non-lichenized fungal sporocarp promotes dispersal by wood-feeding termites.</title>
        <authorList>
            <consortium name="DOE Joint Genome Institute"/>
            <person name="Koch R.A."/>
            <person name="Yoon G."/>
            <person name="Arayal U."/>
            <person name="Lail K."/>
            <person name="Amirebrahimi M."/>
            <person name="Labutti K."/>
            <person name="Lipzen A."/>
            <person name="Riley R."/>
            <person name="Barry K."/>
            <person name="Henrissat B."/>
            <person name="Grigoriev I.V."/>
            <person name="Herr J.R."/>
            <person name="Aime M.C."/>
        </authorList>
    </citation>
    <scope>NUCLEOTIDE SEQUENCE</scope>
    <source>
        <strain evidence="1">MCA 3950</strain>
    </source>
</reference>
<dbReference type="OrthoDB" id="3158487at2759"/>
<organism evidence="1 3">
    <name type="scientific">Guyanagaster necrorhizus</name>
    <dbReference type="NCBI Taxonomy" id="856835"/>
    <lineage>
        <taxon>Eukaryota</taxon>
        <taxon>Fungi</taxon>
        <taxon>Dikarya</taxon>
        <taxon>Basidiomycota</taxon>
        <taxon>Agaricomycotina</taxon>
        <taxon>Agaricomycetes</taxon>
        <taxon>Agaricomycetidae</taxon>
        <taxon>Agaricales</taxon>
        <taxon>Marasmiineae</taxon>
        <taxon>Physalacriaceae</taxon>
        <taxon>Guyanagaster</taxon>
    </lineage>
</organism>
<gene>
    <name evidence="2" type="ORF">BT62DRAFT_1036690</name>
    <name evidence="1" type="ORF">BT62DRAFT_1055075</name>
</gene>
<comment type="caution">
    <text evidence="1">The sequence shown here is derived from an EMBL/GenBank/DDBJ whole genome shotgun (WGS) entry which is preliminary data.</text>
</comment>
<accession>A0A9P7VFS8</accession>
<dbReference type="RefSeq" id="XP_043036032.1">
    <property type="nucleotide sequence ID" value="XM_043178390.1"/>
</dbReference>
<evidence type="ECO:0000313" key="1">
    <source>
        <dbReference type="EMBL" id="KAG7439750.1"/>
    </source>
</evidence>
<protein>
    <submittedName>
        <fullName evidence="1">Uncharacterized protein</fullName>
    </submittedName>
</protein>
<dbReference type="Proteomes" id="UP000812287">
    <property type="component" value="Unassembled WGS sequence"/>
</dbReference>
<evidence type="ECO:0000313" key="2">
    <source>
        <dbReference type="EMBL" id="KAG7442532.1"/>
    </source>
</evidence>
<dbReference type="EMBL" id="MU250585">
    <property type="protein sequence ID" value="KAG7439750.1"/>
    <property type="molecule type" value="Genomic_DNA"/>
</dbReference>
<keyword evidence="3" id="KW-1185">Reference proteome</keyword>
<dbReference type="AlphaFoldDB" id="A0A9P7VFS8"/>
<dbReference type="GeneID" id="66100680"/>
<sequence>MSSNVFSVNETARTFTRNNDNVVSALEQIPVNVTIALITAMSDATVANASVVQDQLIWVYHSQRLWIIYGTSLALTAACCAIRSPSILQDRQDSDLAFWDIVRETRNLDAVVEEEKSGKTRGDTLLQYAVQGKNPDTDTSGVFVLTRPHHKGSS</sequence>
<evidence type="ECO:0000313" key="3">
    <source>
        <dbReference type="Proteomes" id="UP000812287"/>
    </source>
</evidence>